<protein>
    <recommendedName>
        <fullName evidence="3">Helix-hairpin-helix domain-containing protein</fullName>
    </recommendedName>
</protein>
<proteinExistence type="predicted"/>
<keyword evidence="2" id="KW-1185">Reference proteome</keyword>
<sequence>MNRVYKILILSFTILLISNKTKSQHSLELEKIIDSTFDSVHISNVSPDKFTHLITNDSLSKASGLKKVTVEDLKKLQKSASQRIPEGQELTVFEASLINYFQPEYNKEYKESFPSPDFKSYEEIYNTDFDYSHVTLDTYPVASRLFSNEVLERKYVHSKHFPLESNHDKKTLFEFLIDENE</sequence>
<organism evidence="1 2">
    <name type="scientific">Fulvivirga kasyanovii</name>
    <dbReference type="NCBI Taxonomy" id="396812"/>
    <lineage>
        <taxon>Bacteria</taxon>
        <taxon>Pseudomonadati</taxon>
        <taxon>Bacteroidota</taxon>
        <taxon>Cytophagia</taxon>
        <taxon>Cytophagales</taxon>
        <taxon>Fulvivirgaceae</taxon>
        <taxon>Fulvivirga</taxon>
    </lineage>
</organism>
<gene>
    <name evidence="1" type="ORF">E1163_00450</name>
</gene>
<dbReference type="RefSeq" id="WP_155168559.1">
    <property type="nucleotide sequence ID" value="NZ_BAAAFL010000051.1"/>
</dbReference>
<dbReference type="Proteomes" id="UP000798808">
    <property type="component" value="Unassembled WGS sequence"/>
</dbReference>
<evidence type="ECO:0008006" key="3">
    <source>
        <dbReference type="Google" id="ProtNLM"/>
    </source>
</evidence>
<dbReference type="EMBL" id="SMLW01000154">
    <property type="protein sequence ID" value="MTI23411.1"/>
    <property type="molecule type" value="Genomic_DNA"/>
</dbReference>
<name>A0ABM9P6A4_9BACT</name>
<accession>A0ABM9P6A4</accession>
<reference evidence="1 2" key="1">
    <citation type="submission" date="2019-02" db="EMBL/GenBank/DDBJ databases">
        <authorList>
            <person name="Goldberg S.R."/>
            <person name="Haltli B.A."/>
            <person name="Correa H."/>
            <person name="Russell K.G."/>
        </authorList>
    </citation>
    <scope>NUCLEOTIDE SEQUENCE [LARGE SCALE GENOMIC DNA]</scope>
    <source>
        <strain evidence="1 2">JCM 16186</strain>
    </source>
</reference>
<evidence type="ECO:0000313" key="1">
    <source>
        <dbReference type="EMBL" id="MTI23411.1"/>
    </source>
</evidence>
<evidence type="ECO:0000313" key="2">
    <source>
        <dbReference type="Proteomes" id="UP000798808"/>
    </source>
</evidence>
<comment type="caution">
    <text evidence="1">The sequence shown here is derived from an EMBL/GenBank/DDBJ whole genome shotgun (WGS) entry which is preliminary data.</text>
</comment>